<comment type="catalytic activity">
    <reaction evidence="5">
        <text>O-phospho-L-tyrosyl-[protein] + H2O = L-tyrosyl-[protein] + phosphate</text>
        <dbReference type="Rhea" id="RHEA:10684"/>
        <dbReference type="Rhea" id="RHEA-COMP:10136"/>
        <dbReference type="Rhea" id="RHEA-COMP:20101"/>
        <dbReference type="ChEBI" id="CHEBI:15377"/>
        <dbReference type="ChEBI" id="CHEBI:43474"/>
        <dbReference type="ChEBI" id="CHEBI:46858"/>
        <dbReference type="ChEBI" id="CHEBI:61978"/>
        <dbReference type="EC" id="3.1.3.48"/>
    </reaction>
</comment>
<accession>A0A9D2S5Q1</accession>
<dbReference type="Pfam" id="PF19567">
    <property type="entry name" value="CpsB_CapC"/>
    <property type="match status" value="1"/>
</dbReference>
<keyword evidence="3" id="KW-0378">Hydrolase</keyword>
<dbReference type="Gene3D" id="3.20.20.140">
    <property type="entry name" value="Metal-dependent hydrolases"/>
    <property type="match status" value="1"/>
</dbReference>
<organism evidence="6 7">
    <name type="scientific">Candidatus Flavonifractor intestinipullorum</name>
    <dbReference type="NCBI Taxonomy" id="2838587"/>
    <lineage>
        <taxon>Bacteria</taxon>
        <taxon>Bacillati</taxon>
        <taxon>Bacillota</taxon>
        <taxon>Clostridia</taxon>
        <taxon>Eubacteriales</taxon>
        <taxon>Oscillospiraceae</taxon>
        <taxon>Flavonifractor</taxon>
    </lineage>
</organism>
<proteinExistence type="inferred from homology"/>
<dbReference type="Proteomes" id="UP000824208">
    <property type="component" value="Unassembled WGS sequence"/>
</dbReference>
<dbReference type="InterPro" id="IPR016667">
    <property type="entry name" value="Caps_polysacc_synth_CpsB/CapC"/>
</dbReference>
<keyword evidence="4" id="KW-0904">Protein phosphatase</keyword>
<reference evidence="6" key="2">
    <citation type="submission" date="2021-04" db="EMBL/GenBank/DDBJ databases">
        <authorList>
            <person name="Gilroy R."/>
        </authorList>
    </citation>
    <scope>NUCLEOTIDE SEQUENCE</scope>
    <source>
        <strain evidence="6">CHK189-11263</strain>
    </source>
</reference>
<evidence type="ECO:0000256" key="3">
    <source>
        <dbReference type="ARBA" id="ARBA00022801"/>
    </source>
</evidence>
<evidence type="ECO:0000256" key="2">
    <source>
        <dbReference type="ARBA" id="ARBA00013064"/>
    </source>
</evidence>
<dbReference type="GO" id="GO:0030145">
    <property type="term" value="F:manganese ion binding"/>
    <property type="evidence" value="ECO:0007669"/>
    <property type="project" value="InterPro"/>
</dbReference>
<evidence type="ECO:0000313" key="7">
    <source>
        <dbReference type="Proteomes" id="UP000824208"/>
    </source>
</evidence>
<sequence length="251" mass="28493">MRNEQLFPKNAARKMVDLHMHVVPGVDDGSYHLDMSETLLVMAYMQGVRTVFATPHSFAFSYDPERVRRQFEALRDRMSSAPFDLRLCLGCEVRCEPDSMEQTLLRLDRGIYPTLNGTPYVLTEFRSSVRPEQAVRMVEQLTRHGWRPVIAHTERYPALFARSDTIDQILSSGSLLQINAYSLDDEPDSTVVARSRKLLSDGKVSFLGSDAHRLDHRPPSVRHGLAYLYAHCTPAEADAVSFRNAERLLLG</sequence>
<dbReference type="GO" id="GO:0004725">
    <property type="term" value="F:protein tyrosine phosphatase activity"/>
    <property type="evidence" value="ECO:0007669"/>
    <property type="project" value="UniProtKB-EC"/>
</dbReference>
<dbReference type="EC" id="3.1.3.48" evidence="2"/>
<gene>
    <name evidence="6" type="ORF">H9714_05575</name>
</gene>
<evidence type="ECO:0000256" key="4">
    <source>
        <dbReference type="ARBA" id="ARBA00022912"/>
    </source>
</evidence>
<evidence type="ECO:0000313" key="6">
    <source>
        <dbReference type="EMBL" id="HJB57001.1"/>
    </source>
</evidence>
<comment type="caution">
    <text evidence="6">The sequence shown here is derived from an EMBL/GenBank/DDBJ whole genome shotgun (WGS) entry which is preliminary data.</text>
</comment>
<dbReference type="SUPFAM" id="SSF51556">
    <property type="entry name" value="Metallo-dependent hydrolases"/>
    <property type="match status" value="1"/>
</dbReference>
<dbReference type="EMBL" id="DWYC01000053">
    <property type="protein sequence ID" value="HJB57001.1"/>
    <property type="molecule type" value="Genomic_DNA"/>
</dbReference>
<reference evidence="6" key="1">
    <citation type="journal article" date="2021" name="PeerJ">
        <title>Extensive microbial diversity within the chicken gut microbiome revealed by metagenomics and culture.</title>
        <authorList>
            <person name="Gilroy R."/>
            <person name="Ravi A."/>
            <person name="Getino M."/>
            <person name="Pursley I."/>
            <person name="Horton D.L."/>
            <person name="Alikhan N.F."/>
            <person name="Baker D."/>
            <person name="Gharbi K."/>
            <person name="Hall N."/>
            <person name="Watson M."/>
            <person name="Adriaenssens E.M."/>
            <person name="Foster-Nyarko E."/>
            <person name="Jarju S."/>
            <person name="Secka A."/>
            <person name="Antonio M."/>
            <person name="Oren A."/>
            <person name="Chaudhuri R.R."/>
            <person name="La Ragione R."/>
            <person name="Hildebrand F."/>
            <person name="Pallen M.J."/>
        </authorList>
    </citation>
    <scope>NUCLEOTIDE SEQUENCE</scope>
    <source>
        <strain evidence="6">CHK189-11263</strain>
    </source>
</reference>
<dbReference type="PANTHER" id="PTHR39181">
    <property type="entry name" value="TYROSINE-PROTEIN PHOSPHATASE YWQE"/>
    <property type="match status" value="1"/>
</dbReference>
<comment type="similarity">
    <text evidence="1">Belongs to the metallo-dependent hydrolases superfamily. CpsB/CapC family.</text>
</comment>
<dbReference type="InterPro" id="IPR032466">
    <property type="entry name" value="Metal_Hydrolase"/>
</dbReference>
<dbReference type="PANTHER" id="PTHR39181:SF1">
    <property type="entry name" value="TYROSINE-PROTEIN PHOSPHATASE YWQE"/>
    <property type="match status" value="1"/>
</dbReference>
<dbReference type="AlphaFoldDB" id="A0A9D2S5Q1"/>
<name>A0A9D2S5Q1_9FIRM</name>
<dbReference type="PIRSF" id="PIRSF016557">
    <property type="entry name" value="Caps_synth_CpsB"/>
    <property type="match status" value="1"/>
</dbReference>
<evidence type="ECO:0000256" key="5">
    <source>
        <dbReference type="ARBA" id="ARBA00051722"/>
    </source>
</evidence>
<protein>
    <recommendedName>
        <fullName evidence="2">protein-tyrosine-phosphatase</fullName>
        <ecNumber evidence="2">3.1.3.48</ecNumber>
    </recommendedName>
</protein>
<evidence type="ECO:0000256" key="1">
    <source>
        <dbReference type="ARBA" id="ARBA00005750"/>
    </source>
</evidence>